<evidence type="ECO:0000313" key="3">
    <source>
        <dbReference type="Proteomes" id="UP001375240"/>
    </source>
</evidence>
<keyword evidence="3" id="KW-1185">Reference proteome</keyword>
<dbReference type="EMBL" id="JAVHNQ010000007">
    <property type="protein sequence ID" value="KAK6341413.1"/>
    <property type="molecule type" value="Genomic_DNA"/>
</dbReference>
<feature type="region of interest" description="Disordered" evidence="1">
    <location>
        <begin position="279"/>
        <end position="298"/>
    </location>
</feature>
<protein>
    <submittedName>
        <fullName evidence="2">Uncharacterized protein</fullName>
    </submittedName>
</protein>
<feature type="compositionally biased region" description="Low complexity" evidence="1">
    <location>
        <begin position="281"/>
        <end position="296"/>
    </location>
</feature>
<gene>
    <name evidence="2" type="ORF">TWF696_008489</name>
</gene>
<dbReference type="Proteomes" id="UP001375240">
    <property type="component" value="Unassembled WGS sequence"/>
</dbReference>
<dbReference type="AlphaFoldDB" id="A0AAV9UG41"/>
<organism evidence="2 3">
    <name type="scientific">Orbilia brochopaga</name>
    <dbReference type="NCBI Taxonomy" id="3140254"/>
    <lineage>
        <taxon>Eukaryota</taxon>
        <taxon>Fungi</taxon>
        <taxon>Dikarya</taxon>
        <taxon>Ascomycota</taxon>
        <taxon>Pezizomycotina</taxon>
        <taxon>Orbiliomycetes</taxon>
        <taxon>Orbiliales</taxon>
        <taxon>Orbiliaceae</taxon>
        <taxon>Orbilia</taxon>
    </lineage>
</organism>
<reference evidence="2 3" key="1">
    <citation type="submission" date="2019-10" db="EMBL/GenBank/DDBJ databases">
        <authorList>
            <person name="Palmer J.M."/>
        </authorList>
    </citation>
    <scope>NUCLEOTIDE SEQUENCE [LARGE SCALE GENOMIC DNA]</scope>
    <source>
        <strain evidence="2 3">TWF696</strain>
    </source>
</reference>
<evidence type="ECO:0000313" key="2">
    <source>
        <dbReference type="EMBL" id="KAK6341413.1"/>
    </source>
</evidence>
<comment type="caution">
    <text evidence="2">The sequence shown here is derived from an EMBL/GenBank/DDBJ whole genome shotgun (WGS) entry which is preliminary data.</text>
</comment>
<sequence>MCSELTGGTSLLSPTVAAALLISSPEHPTSGFVTTTLTAYDTEIEPDELAGELNLNTLLDTETRSTSPASLDTTSTTPTSPGSISVSLATSQNISTASTDPVSRSVFHLKHTDLDEFVQVSPEGSVVLSSSLSSGLATLPVSFTLSTHGYLTSGDGSGDIMFLRPADLRRSKTKRHTESSAFSYYDVLYGPKSALYPEDLAYRFKLDGNTLGFGYDDVAFKWYAGTSDNSTSKLYMAPSEASVPSNFKRIKLSTPHTSLQNMFTSSVITANSILNPSLNANSTESKSGNSSSSNTSLPTEITISTNATQSCPESPDVTQVWQVVNSVAEFALQDFCSTLLSYFPTTLTEAFANSTKVLQTTVTTVNSTETERMMSFTATNSIFGSTEYIASDDHVYLTKRQDTTVVSTVDLPAELAPFCAVDVIEGCFQAIYPSDLTSTLSTPSILTSTSSTLAVITNTTTTTLATASITVLANATAISYPGTGLVSPDSGTYRLWYLYWPDYSSTPALFLRSASTGAARFKAEYRPNLDAYRLATTPYDDGERYYMSIIAGIPDIDDYSIGLRTLNDIDSDERSVMLFVNYDLSSRYIAVNTTLTGTDRNTMYGCPVNVAGQLVSQVRLYRGGDGIVPGNCQPWSNLVFAG</sequence>
<proteinExistence type="predicted"/>
<accession>A0AAV9UG41</accession>
<evidence type="ECO:0000256" key="1">
    <source>
        <dbReference type="SAM" id="MobiDB-lite"/>
    </source>
</evidence>
<name>A0AAV9UG41_9PEZI</name>
<feature type="region of interest" description="Disordered" evidence="1">
    <location>
        <begin position="62"/>
        <end position="86"/>
    </location>
</feature>